<evidence type="ECO:0000256" key="2">
    <source>
        <dbReference type="ARBA" id="ARBA00022801"/>
    </source>
</evidence>
<dbReference type="InterPro" id="IPR015797">
    <property type="entry name" value="NUDIX_hydrolase-like_dom_sf"/>
</dbReference>
<evidence type="ECO:0000259" key="3">
    <source>
        <dbReference type="PROSITE" id="PS51462"/>
    </source>
</evidence>
<dbReference type="InterPro" id="IPR000086">
    <property type="entry name" value="NUDIX_hydrolase_dom"/>
</dbReference>
<dbReference type="PANTHER" id="PTHR43736">
    <property type="entry name" value="ADP-RIBOSE PYROPHOSPHATASE"/>
    <property type="match status" value="1"/>
</dbReference>
<dbReference type="AlphaFoldDB" id="A0A846Y6I6"/>
<organism evidence="4 5">
    <name type="scientific">Nocardia vermiculata</name>
    <dbReference type="NCBI Taxonomy" id="257274"/>
    <lineage>
        <taxon>Bacteria</taxon>
        <taxon>Bacillati</taxon>
        <taxon>Actinomycetota</taxon>
        <taxon>Actinomycetes</taxon>
        <taxon>Mycobacteriales</taxon>
        <taxon>Nocardiaceae</taxon>
        <taxon>Nocardia</taxon>
    </lineage>
</organism>
<dbReference type="PROSITE" id="PS51462">
    <property type="entry name" value="NUDIX"/>
    <property type="match status" value="1"/>
</dbReference>
<evidence type="ECO:0000313" key="4">
    <source>
        <dbReference type="EMBL" id="NKY52289.1"/>
    </source>
</evidence>
<evidence type="ECO:0000313" key="5">
    <source>
        <dbReference type="Proteomes" id="UP000565711"/>
    </source>
</evidence>
<dbReference type="Pfam" id="PF00293">
    <property type="entry name" value="NUDIX"/>
    <property type="match status" value="1"/>
</dbReference>
<comment type="caution">
    <text evidence="4">The sequence shown here is derived from an EMBL/GenBank/DDBJ whole genome shotgun (WGS) entry which is preliminary data.</text>
</comment>
<name>A0A846Y6I6_9NOCA</name>
<keyword evidence="5" id="KW-1185">Reference proteome</keyword>
<protein>
    <submittedName>
        <fullName evidence="4">NUDIX domain-containing protein</fullName>
    </submittedName>
</protein>
<gene>
    <name evidence="4" type="ORF">HGA08_18945</name>
</gene>
<dbReference type="RefSeq" id="WP_067873009.1">
    <property type="nucleotide sequence ID" value="NZ_JAAXOP010000011.1"/>
</dbReference>
<feature type="domain" description="Nudix hydrolase" evidence="3">
    <location>
        <begin position="18"/>
        <end position="145"/>
    </location>
</feature>
<dbReference type="EMBL" id="JAAXOP010000011">
    <property type="protein sequence ID" value="NKY52289.1"/>
    <property type="molecule type" value="Genomic_DNA"/>
</dbReference>
<comment type="similarity">
    <text evidence="1">Belongs to the Nudix hydrolase family.</text>
</comment>
<keyword evidence="2" id="KW-0378">Hydrolase</keyword>
<evidence type="ECO:0000256" key="1">
    <source>
        <dbReference type="ARBA" id="ARBA00005582"/>
    </source>
</evidence>
<dbReference type="GO" id="GO:0016787">
    <property type="term" value="F:hydrolase activity"/>
    <property type="evidence" value="ECO:0007669"/>
    <property type="project" value="UniProtKB-KW"/>
</dbReference>
<dbReference type="Proteomes" id="UP000565711">
    <property type="component" value="Unassembled WGS sequence"/>
</dbReference>
<sequence>MDAELVERLTTEAANDGIQQLVVGAVVHHEGKVLLLQRPEDDFMGGIWELPSGKVEAGESLDQALIREVAEETALDVTALRTYLGSFDYRSGSGRASRQFNFAVDVKNPDSVQLQEHDAYTWTEPKDEPPVTDAVQQVLATYRAV</sequence>
<dbReference type="PANTHER" id="PTHR43736:SF1">
    <property type="entry name" value="DIHYDRONEOPTERIN TRIPHOSPHATE DIPHOSPHATASE"/>
    <property type="match status" value="1"/>
</dbReference>
<accession>A0A846Y6I6</accession>
<dbReference type="SUPFAM" id="SSF55811">
    <property type="entry name" value="Nudix"/>
    <property type="match status" value="1"/>
</dbReference>
<reference evidence="4 5" key="1">
    <citation type="submission" date="2020-04" db="EMBL/GenBank/DDBJ databases">
        <title>MicrobeNet Type strains.</title>
        <authorList>
            <person name="Nicholson A.C."/>
        </authorList>
    </citation>
    <scope>NUCLEOTIDE SEQUENCE [LARGE SCALE GENOMIC DNA]</scope>
    <source>
        <strain evidence="4 5">JCM 12354</strain>
    </source>
</reference>
<dbReference type="Gene3D" id="3.90.79.10">
    <property type="entry name" value="Nucleoside Triphosphate Pyrophosphohydrolase"/>
    <property type="match status" value="1"/>
</dbReference>
<dbReference type="PRINTS" id="PR00502">
    <property type="entry name" value="NUDIXFAMILY"/>
</dbReference>
<proteinExistence type="inferred from homology"/>
<dbReference type="InterPro" id="IPR020476">
    <property type="entry name" value="Nudix_hydrolase"/>
</dbReference>